<evidence type="ECO:0000259" key="2">
    <source>
        <dbReference type="Pfam" id="PF05170"/>
    </source>
</evidence>
<sequence length="645" mass="66493">MRLLFRIFVALCMTVIVVIGALLLLPGEKFAELAADQLEAQTGRRMQVQGEVAFSVWPVLGIRTGAVTLSNADWAGPEPMLMAEGLSVGVSALDLLGGDIRITSVTATAPHLNLATNANGQGNWVLASSATTADPASTAEASASAQPFSIEKLVLSSASVTYAVHGEAPVEMTAIDLDLTWPEPGGTADMTLTLHPNGTPVKVVAEVGTFAAFLGGQVSSVGATVTTAGGFARFDGRAGVSGEVTGRFTAKAEDTVGLMRSTGLGEVSLPRGLGQGAVIGSDLTYTPDGRLALRDLSLDLDGNAMTGAVDLVMGKVPQFTAKLQAEALDLSALAAEGDSSDGAGGAASTNSGWSAERIDASALGLANGTLDLSLASLDLGQVKLGASKLSLSIDNARAVMRFHPAAIFGGTVQGQLVANNRGGLSVGGKLTYSGIQLEQALGQLAGYNRLNGEALGELNFLGVGNSQDTIMRSLSGAGWLEIGKGFFDGFDLEGLMRSGGGNGGSTVFDALSASYTMKEGNLDNQDLLISLKALRAEGKGRIGLGAQDLDYLFVPTALAANSGQGLSIPLRITGPWADPKIRPDLSQALEAEIDGLEEQATDQLRQKLGEELEVEIAPTQDLEEAIQDGLEQRAKDSLLQLLQGN</sequence>
<keyword evidence="1" id="KW-1133">Transmembrane helix</keyword>
<dbReference type="InterPro" id="IPR007844">
    <property type="entry name" value="AsmA"/>
</dbReference>
<dbReference type="InterPro" id="IPR052894">
    <property type="entry name" value="AsmA-related"/>
</dbReference>
<evidence type="ECO:0000313" key="3">
    <source>
        <dbReference type="EMBL" id="KAE9630501.1"/>
    </source>
</evidence>
<name>A0A6A4RHB7_9RHOB</name>
<keyword evidence="1" id="KW-0472">Membrane</keyword>
<dbReference type="PANTHER" id="PTHR30441:SF4">
    <property type="entry name" value="PROTEIN ASMA"/>
    <property type="match status" value="1"/>
</dbReference>
<gene>
    <name evidence="3" type="ORF">GP644_08850</name>
</gene>
<organism evidence="3 4">
    <name type="scientific">Parasedimentitalea maritima</name>
    <dbReference type="NCBI Taxonomy" id="2578117"/>
    <lineage>
        <taxon>Bacteria</taxon>
        <taxon>Pseudomonadati</taxon>
        <taxon>Pseudomonadota</taxon>
        <taxon>Alphaproteobacteria</taxon>
        <taxon>Rhodobacterales</taxon>
        <taxon>Paracoccaceae</taxon>
        <taxon>Parasedimentitalea</taxon>
    </lineage>
</organism>
<feature type="transmembrane region" description="Helical" evidence="1">
    <location>
        <begin position="7"/>
        <end position="25"/>
    </location>
</feature>
<proteinExistence type="predicted"/>
<dbReference type="AlphaFoldDB" id="A0A6A4RHB7"/>
<dbReference type="EMBL" id="WSFO01000004">
    <property type="protein sequence ID" value="KAE9630501.1"/>
    <property type="molecule type" value="Genomic_DNA"/>
</dbReference>
<protein>
    <submittedName>
        <fullName evidence="3">AsmA family protein</fullName>
    </submittedName>
</protein>
<dbReference type="GO" id="GO:0005886">
    <property type="term" value="C:plasma membrane"/>
    <property type="evidence" value="ECO:0007669"/>
    <property type="project" value="TreeGrafter"/>
</dbReference>
<dbReference type="RefSeq" id="WP_158978833.1">
    <property type="nucleotide sequence ID" value="NZ_WSFO01000004.1"/>
</dbReference>
<feature type="domain" description="AsmA" evidence="2">
    <location>
        <begin position="316"/>
        <end position="527"/>
    </location>
</feature>
<dbReference type="Proteomes" id="UP000441586">
    <property type="component" value="Unassembled WGS sequence"/>
</dbReference>
<dbReference type="Pfam" id="PF05170">
    <property type="entry name" value="AsmA"/>
    <property type="match status" value="2"/>
</dbReference>
<reference evidence="3 4" key="1">
    <citation type="submission" date="2019-12" db="EMBL/GenBank/DDBJ databases">
        <authorList>
            <person name="Zhang Y.-J."/>
        </authorList>
    </citation>
    <scope>NUCLEOTIDE SEQUENCE [LARGE SCALE GENOMIC DNA]</scope>
    <source>
        <strain evidence="3 4">H18S-6</strain>
    </source>
</reference>
<comment type="caution">
    <text evidence="3">The sequence shown here is derived from an EMBL/GenBank/DDBJ whole genome shotgun (WGS) entry which is preliminary data.</text>
</comment>
<dbReference type="PANTHER" id="PTHR30441">
    <property type="entry name" value="DUF748 DOMAIN-CONTAINING PROTEIN"/>
    <property type="match status" value="1"/>
</dbReference>
<feature type="domain" description="AsmA" evidence="2">
    <location>
        <begin position="4"/>
        <end position="163"/>
    </location>
</feature>
<dbReference type="GO" id="GO:0090313">
    <property type="term" value="P:regulation of protein targeting to membrane"/>
    <property type="evidence" value="ECO:0007669"/>
    <property type="project" value="TreeGrafter"/>
</dbReference>
<keyword evidence="1" id="KW-0812">Transmembrane</keyword>
<accession>A0A6A4RHB7</accession>
<evidence type="ECO:0000313" key="4">
    <source>
        <dbReference type="Proteomes" id="UP000441586"/>
    </source>
</evidence>
<evidence type="ECO:0000256" key="1">
    <source>
        <dbReference type="SAM" id="Phobius"/>
    </source>
</evidence>